<comment type="subcellular location">
    <subcellularLocation>
        <location evidence="1">Membrane</location>
        <topology evidence="1">Single-pass membrane protein</topology>
    </subcellularLocation>
</comment>
<dbReference type="RefSeq" id="WP_265723331.1">
    <property type="nucleotide sequence ID" value="NZ_JAPIVK010000046.1"/>
</dbReference>
<dbReference type="PANTHER" id="PTHR21461">
    <property type="entry name" value="GLYCOSYLTRANSFERASE FAMILY 92 PROTEIN"/>
    <property type="match status" value="1"/>
</dbReference>
<sequence>MDRFAILTMSRGDRYRIKEWLEYHSRIGFTDFYIILDNPNDDTADILRAVKTSANINVVVKGANGPYYDDVNMPLVWEKRKEWKKENQVEIDKSGLPINDEISWRQYQYFSEIIPEIQRLGVVSWLSLIDVDEYIALSDYNYVSELIEDVGAERVRLLNFNYDTDGYTPESGQSIVEYSKCRWSHQDIINYGKGWDKRYKSIVKLERALPLASVHAISKGPFKVVHHEKAKLNHYKCPAMKIIPYSVYEPLRISE</sequence>
<reference evidence="5" key="1">
    <citation type="journal article" date="2019" name="Int. J. Syst. Evol. Microbiol.">
        <title>The Global Catalogue of Microorganisms (GCM) 10K type strain sequencing project: providing services to taxonomists for standard genome sequencing and annotation.</title>
        <authorList>
            <consortium name="The Broad Institute Genomics Platform"/>
            <consortium name="The Broad Institute Genome Sequencing Center for Infectious Disease"/>
            <person name="Wu L."/>
            <person name="Ma J."/>
        </authorList>
    </citation>
    <scope>NUCLEOTIDE SEQUENCE [LARGE SCALE GENOMIC DNA]</scope>
    <source>
        <strain evidence="5">KCTC 12848</strain>
    </source>
</reference>
<name>A0ABW5EES8_9GAMM</name>
<dbReference type="Proteomes" id="UP001597425">
    <property type="component" value="Unassembled WGS sequence"/>
</dbReference>
<evidence type="ECO:0000256" key="1">
    <source>
        <dbReference type="ARBA" id="ARBA00004167"/>
    </source>
</evidence>
<comment type="caution">
    <text evidence="4">The sequence shown here is derived from an EMBL/GenBank/DDBJ whole genome shotgun (WGS) entry which is preliminary data.</text>
</comment>
<dbReference type="Pfam" id="PF13704">
    <property type="entry name" value="Glyco_tranf_2_4"/>
    <property type="match status" value="1"/>
</dbReference>
<keyword evidence="5" id="KW-1185">Reference proteome</keyword>
<organism evidence="4 5">
    <name type="scientific">Microbulbifer halophilus</name>
    <dbReference type="NCBI Taxonomy" id="453963"/>
    <lineage>
        <taxon>Bacteria</taxon>
        <taxon>Pseudomonadati</taxon>
        <taxon>Pseudomonadota</taxon>
        <taxon>Gammaproteobacteria</taxon>
        <taxon>Cellvibrionales</taxon>
        <taxon>Microbulbiferaceae</taxon>
        <taxon>Microbulbifer</taxon>
    </lineage>
</organism>
<proteinExistence type="predicted"/>
<gene>
    <name evidence="4" type="ORF">ACFSKX_16820</name>
</gene>
<evidence type="ECO:0000313" key="5">
    <source>
        <dbReference type="Proteomes" id="UP001597425"/>
    </source>
</evidence>
<evidence type="ECO:0000256" key="2">
    <source>
        <dbReference type="ARBA" id="ARBA00022692"/>
    </source>
</evidence>
<dbReference type="PANTHER" id="PTHR21461:SF69">
    <property type="entry name" value="GLYCOSYLTRANSFERASE FAMILY 92 PROTEIN"/>
    <property type="match status" value="1"/>
</dbReference>
<keyword evidence="3" id="KW-1133">Transmembrane helix</keyword>
<evidence type="ECO:0000313" key="4">
    <source>
        <dbReference type="EMBL" id="MFD2312086.1"/>
    </source>
</evidence>
<accession>A0ABW5EES8</accession>
<dbReference type="EMBL" id="JBHUJD010000028">
    <property type="protein sequence ID" value="MFD2312086.1"/>
    <property type="molecule type" value="Genomic_DNA"/>
</dbReference>
<evidence type="ECO:0000256" key="3">
    <source>
        <dbReference type="ARBA" id="ARBA00022989"/>
    </source>
</evidence>
<keyword evidence="3" id="KW-0472">Membrane</keyword>
<protein>
    <submittedName>
        <fullName evidence="4">Glycosyltransferase family 2 protein</fullName>
    </submittedName>
</protein>
<keyword evidence="2" id="KW-0812">Transmembrane</keyword>